<sequence>MTPQETDLASLIDRSGNGRPVVPFEGYSMDDMNNRDHRLLVQSPESIFSIDKADITREERLDGDRVRLWVTAGARALRVSPCVVNPSSPFTAVREYAPPVAPDGSPGAPVREDMENIPPPPSVYVSGAPTPARVATPPLSEVGERYNARCFGGDSYENNCAHFLSDAFIRAGYTELLPPNDHVAARCPAKRPIRARNMWSWFKAKAVRTSRVVEENTGWWAVFQIDGYWGGHVVLLDSDNMKWYGTAWHSDHNQYLYQW</sequence>
<dbReference type="RefSeq" id="WP_132596288.1">
    <property type="nucleotide sequence ID" value="NZ_SMKO01000040.1"/>
</dbReference>
<protein>
    <recommendedName>
        <fullName evidence="3">Amidase domain-containing protein</fullName>
    </recommendedName>
</protein>
<organism evidence="1 2">
    <name type="scientific">Nonomuraea deserti</name>
    <dbReference type="NCBI Taxonomy" id="1848322"/>
    <lineage>
        <taxon>Bacteria</taxon>
        <taxon>Bacillati</taxon>
        <taxon>Actinomycetota</taxon>
        <taxon>Actinomycetes</taxon>
        <taxon>Streptosporangiales</taxon>
        <taxon>Streptosporangiaceae</taxon>
        <taxon>Nonomuraea</taxon>
    </lineage>
</organism>
<name>A0A4R4VJV3_9ACTN</name>
<accession>A0A4R4VJV3</accession>
<evidence type="ECO:0008006" key="3">
    <source>
        <dbReference type="Google" id="ProtNLM"/>
    </source>
</evidence>
<proteinExistence type="predicted"/>
<dbReference type="AlphaFoldDB" id="A0A4R4VJV3"/>
<evidence type="ECO:0000313" key="2">
    <source>
        <dbReference type="Proteomes" id="UP000295258"/>
    </source>
</evidence>
<dbReference type="Proteomes" id="UP000295258">
    <property type="component" value="Unassembled WGS sequence"/>
</dbReference>
<gene>
    <name evidence="1" type="ORF">E1292_17610</name>
</gene>
<keyword evidence="2" id="KW-1185">Reference proteome</keyword>
<evidence type="ECO:0000313" key="1">
    <source>
        <dbReference type="EMBL" id="TDD05271.1"/>
    </source>
</evidence>
<dbReference type="EMBL" id="SMKO01000040">
    <property type="protein sequence ID" value="TDD05271.1"/>
    <property type="molecule type" value="Genomic_DNA"/>
</dbReference>
<comment type="caution">
    <text evidence="1">The sequence shown here is derived from an EMBL/GenBank/DDBJ whole genome shotgun (WGS) entry which is preliminary data.</text>
</comment>
<reference evidence="1 2" key="1">
    <citation type="submission" date="2019-03" db="EMBL/GenBank/DDBJ databases">
        <title>Draft genome sequences of novel Actinobacteria.</title>
        <authorList>
            <person name="Sahin N."/>
            <person name="Ay H."/>
            <person name="Saygin H."/>
        </authorList>
    </citation>
    <scope>NUCLEOTIDE SEQUENCE [LARGE SCALE GENOMIC DNA]</scope>
    <source>
        <strain evidence="1 2">KC310</strain>
    </source>
</reference>